<dbReference type="Proteomes" id="UP001204953">
    <property type="component" value="Unassembled WGS sequence"/>
</dbReference>
<evidence type="ECO:0000313" key="2">
    <source>
        <dbReference type="EMBL" id="MCP2730747.1"/>
    </source>
</evidence>
<accession>A0AAE3GY34</accession>
<evidence type="ECO:0000256" key="1">
    <source>
        <dbReference type="SAM" id="MobiDB-lite"/>
    </source>
</evidence>
<evidence type="ECO:0000313" key="3">
    <source>
        <dbReference type="Proteomes" id="UP001204953"/>
    </source>
</evidence>
<name>A0AAE3GY34_9CYAN</name>
<dbReference type="AlphaFoldDB" id="A0AAE3GY34"/>
<protein>
    <submittedName>
        <fullName evidence="2">Uncharacterized protein</fullName>
    </submittedName>
</protein>
<gene>
    <name evidence="2" type="ORF">NJ959_20165</name>
</gene>
<comment type="caution">
    <text evidence="2">The sequence shown here is derived from an EMBL/GenBank/DDBJ whole genome shotgun (WGS) entry which is preliminary data.</text>
</comment>
<proteinExistence type="predicted"/>
<keyword evidence="3" id="KW-1185">Reference proteome</keyword>
<feature type="region of interest" description="Disordered" evidence="1">
    <location>
        <begin position="56"/>
        <end position="79"/>
    </location>
</feature>
<dbReference type="EMBL" id="JAMZMM010000236">
    <property type="protein sequence ID" value="MCP2730747.1"/>
    <property type="molecule type" value="Genomic_DNA"/>
</dbReference>
<sequence>MDYFSTIAETTQSRKLLRINFNKFNEVKALSAFDDLLRYVNYLFFEGEELELREKQFTPTWDIPPTDTPPSGRIGKPGS</sequence>
<reference evidence="2" key="1">
    <citation type="submission" date="2022-06" db="EMBL/GenBank/DDBJ databases">
        <title>New cyanobacteria of genus Symplocastrum in benthos of Lake Baikal.</title>
        <authorList>
            <person name="Sorokovikova E."/>
            <person name="Tikhonova I."/>
            <person name="Krasnopeev A."/>
            <person name="Evseev P."/>
            <person name="Gladkikh A."/>
            <person name="Belykh O."/>
        </authorList>
    </citation>
    <scope>NUCLEOTIDE SEQUENCE</scope>
    <source>
        <strain evidence="2">BBK-W-15</strain>
    </source>
</reference>
<organism evidence="2 3">
    <name type="scientific">Limnofasciculus baicalensis BBK-W-15</name>
    <dbReference type="NCBI Taxonomy" id="2699891"/>
    <lineage>
        <taxon>Bacteria</taxon>
        <taxon>Bacillati</taxon>
        <taxon>Cyanobacteriota</taxon>
        <taxon>Cyanophyceae</taxon>
        <taxon>Coleofasciculales</taxon>
        <taxon>Coleofasciculaceae</taxon>
        <taxon>Limnofasciculus</taxon>
        <taxon>Limnofasciculus baicalensis</taxon>
    </lineage>
</organism>